<evidence type="ECO:0000313" key="2">
    <source>
        <dbReference type="EMBL" id="SHG14762.1"/>
    </source>
</evidence>
<evidence type="ECO:0000256" key="1">
    <source>
        <dbReference type="SAM" id="SignalP"/>
    </source>
</evidence>
<dbReference type="InterPro" id="IPR032774">
    <property type="entry name" value="WG_beta_rep"/>
</dbReference>
<dbReference type="Proteomes" id="UP000184480">
    <property type="component" value="Unassembled WGS sequence"/>
</dbReference>
<dbReference type="PANTHER" id="PTHR37841:SF1">
    <property type="entry name" value="DUF3298 DOMAIN-CONTAINING PROTEIN"/>
    <property type="match status" value="1"/>
</dbReference>
<dbReference type="PANTHER" id="PTHR37841">
    <property type="entry name" value="GLR2918 PROTEIN"/>
    <property type="match status" value="1"/>
</dbReference>
<organism evidence="2 3">
    <name type="scientific">Dysgonomonas macrotermitis</name>
    <dbReference type="NCBI Taxonomy" id="1346286"/>
    <lineage>
        <taxon>Bacteria</taxon>
        <taxon>Pseudomonadati</taxon>
        <taxon>Bacteroidota</taxon>
        <taxon>Bacteroidia</taxon>
        <taxon>Bacteroidales</taxon>
        <taxon>Dysgonomonadaceae</taxon>
        <taxon>Dysgonomonas</taxon>
    </lineage>
</organism>
<keyword evidence="1" id="KW-0732">Signal</keyword>
<accession>A0A1M5HG13</accession>
<dbReference type="RefSeq" id="WP_062183002.1">
    <property type="nucleotide sequence ID" value="NZ_BBXL01000019.1"/>
</dbReference>
<gene>
    <name evidence="2" type="ORF">SAMN05444362_11652</name>
</gene>
<dbReference type="OrthoDB" id="1114334at2"/>
<proteinExistence type="predicted"/>
<name>A0A1M5HG13_9BACT</name>
<reference evidence="3" key="1">
    <citation type="submission" date="2016-11" db="EMBL/GenBank/DDBJ databases">
        <authorList>
            <person name="Varghese N."/>
            <person name="Submissions S."/>
        </authorList>
    </citation>
    <scope>NUCLEOTIDE SEQUENCE [LARGE SCALE GENOMIC DNA]</scope>
    <source>
        <strain evidence="3">DSM 27370</strain>
    </source>
</reference>
<evidence type="ECO:0000313" key="3">
    <source>
        <dbReference type="Proteomes" id="UP000184480"/>
    </source>
</evidence>
<dbReference type="EMBL" id="FQUC01000016">
    <property type="protein sequence ID" value="SHG14762.1"/>
    <property type="molecule type" value="Genomic_DNA"/>
</dbReference>
<feature type="chain" id="PRO_5009910776" evidence="1">
    <location>
        <begin position="21"/>
        <end position="445"/>
    </location>
</feature>
<sequence length="445" mass="50887">MKYFYIVFCLFLSLSVEVQAQVSKKYGVVNLEGEVLVPFIYEEITPFENGYARTMRRERYGLIDISGKEIIPAQQYHDMGKVDAGMIIVMRNKLYGVIDTENRILVPLEYKNILPLANNHFLVYKTITSGVVNSNGELTVPLSNSILMPFSGDRNYLLSNDMYRQQSKVIDTENREVAFEQNSSIRDFGNGYLGLRQSKPNTYKVVDIHGKEICSGLTVQENQRFTGDYLRYHDQGKLGLMNIRGEAVLPPVYSRIFDFNNGYAKVVQDSTRFGDNQIGMVDEQGRVIVRCMYDGLGEPSDDRIMAFAVQKHGYLDLKGRVAIPFNYDSATDFKDHMAIVSKDNLYGVIDTGGRQVLPFEYRQLRYLGNSLFAASRQLKWGIIDSSGREIIPFTYDSVGEIYNDRYITVQKNQKWGVINLLEYEVLPFIYKSIVDYSDGVFIVTK</sequence>
<keyword evidence="3" id="KW-1185">Reference proteome</keyword>
<dbReference type="Pfam" id="PF14903">
    <property type="entry name" value="WG_beta_rep"/>
    <property type="match status" value="6"/>
</dbReference>
<feature type="signal peptide" evidence="1">
    <location>
        <begin position="1"/>
        <end position="20"/>
    </location>
</feature>
<protein>
    <submittedName>
        <fullName evidence="2">WG containing repeat-containing protein</fullName>
    </submittedName>
</protein>
<dbReference type="STRING" id="1346286.SAMN05444362_11652"/>
<dbReference type="AlphaFoldDB" id="A0A1M5HG13"/>